<evidence type="ECO:0000256" key="6">
    <source>
        <dbReference type="ARBA" id="ARBA00023014"/>
    </source>
</evidence>
<dbReference type="AlphaFoldDB" id="A0A8J7RE40"/>
<dbReference type="SFLD" id="SFLDG01094">
    <property type="entry name" value="Uncharacterised_Radical_SAM_Su"/>
    <property type="match status" value="1"/>
</dbReference>
<dbReference type="EMBL" id="JAGGMV010000002">
    <property type="protein sequence ID" value="MBP2201572.1"/>
    <property type="molecule type" value="Genomic_DNA"/>
</dbReference>
<dbReference type="RefSeq" id="WP_209591042.1">
    <property type="nucleotide sequence ID" value="NZ_JAGGMU010000002.1"/>
</dbReference>
<evidence type="ECO:0000256" key="3">
    <source>
        <dbReference type="ARBA" id="ARBA00022691"/>
    </source>
</evidence>
<dbReference type="NCBIfam" id="TIGR02495">
    <property type="entry name" value="NrdG2"/>
    <property type="match status" value="1"/>
</dbReference>
<feature type="domain" description="Radical SAM core" evidence="7">
    <location>
        <begin position="13"/>
        <end position="250"/>
    </location>
</feature>
<dbReference type="GO" id="GO:0043365">
    <property type="term" value="F:[formate-C-acetyltransferase]-activating enzyme activity"/>
    <property type="evidence" value="ECO:0007669"/>
    <property type="project" value="UniProtKB-EC"/>
</dbReference>
<dbReference type="Pfam" id="PF04055">
    <property type="entry name" value="Radical_SAM"/>
    <property type="match status" value="1"/>
</dbReference>
<comment type="caution">
    <text evidence="8">The sequence shown here is derived from an EMBL/GenBank/DDBJ whole genome shotgun (WGS) entry which is preliminary data.</text>
</comment>
<evidence type="ECO:0000313" key="9">
    <source>
        <dbReference type="Proteomes" id="UP000740329"/>
    </source>
</evidence>
<dbReference type="GO" id="GO:0046872">
    <property type="term" value="F:metal ion binding"/>
    <property type="evidence" value="ECO:0007669"/>
    <property type="project" value="UniProtKB-KW"/>
</dbReference>
<dbReference type="Proteomes" id="UP000740329">
    <property type="component" value="Unassembled WGS sequence"/>
</dbReference>
<keyword evidence="2" id="KW-0004">4Fe-4S</keyword>
<evidence type="ECO:0000256" key="2">
    <source>
        <dbReference type="ARBA" id="ARBA00022485"/>
    </source>
</evidence>
<dbReference type="EC" id="1.97.1.4" evidence="8"/>
<keyword evidence="4" id="KW-0479">Metal-binding</keyword>
<evidence type="ECO:0000256" key="5">
    <source>
        <dbReference type="ARBA" id="ARBA00023004"/>
    </source>
</evidence>
<keyword evidence="8" id="KW-0456">Lyase</keyword>
<evidence type="ECO:0000256" key="4">
    <source>
        <dbReference type="ARBA" id="ARBA00022723"/>
    </source>
</evidence>
<comment type="cofactor">
    <cofactor evidence="1">
        <name>[4Fe-4S] cluster</name>
        <dbReference type="ChEBI" id="CHEBI:49883"/>
    </cofactor>
</comment>
<dbReference type="InterPro" id="IPR034457">
    <property type="entry name" value="Organic_radical-activating"/>
</dbReference>
<dbReference type="InterPro" id="IPR058240">
    <property type="entry name" value="rSAM_sf"/>
</dbReference>
<dbReference type="SUPFAM" id="SSF102114">
    <property type="entry name" value="Radical SAM enzymes"/>
    <property type="match status" value="1"/>
</dbReference>
<organism evidence="8 9">
    <name type="scientific">Methanococcus voltae</name>
    <dbReference type="NCBI Taxonomy" id="2188"/>
    <lineage>
        <taxon>Archaea</taxon>
        <taxon>Methanobacteriati</taxon>
        <taxon>Methanobacteriota</taxon>
        <taxon>Methanomada group</taxon>
        <taxon>Methanococci</taxon>
        <taxon>Methanococcales</taxon>
        <taxon>Methanococcaceae</taxon>
        <taxon>Methanococcus</taxon>
    </lineage>
</organism>
<dbReference type="OrthoDB" id="371936at2157"/>
<keyword evidence="6" id="KW-0411">Iron-sulfur</keyword>
<reference evidence="8" key="1">
    <citation type="submission" date="2021-03" db="EMBL/GenBank/DDBJ databases">
        <title>Genomic Encyclopedia of Type Strains, Phase IV (KMG-V): Genome sequencing to study the core and pangenomes of soil and plant-associated prokaryotes.</title>
        <authorList>
            <person name="Whitman W."/>
        </authorList>
    </citation>
    <scope>NUCLEOTIDE SEQUENCE</scope>
    <source>
        <strain evidence="8">C4</strain>
    </source>
</reference>
<accession>A0A8J7RE40</accession>
<keyword evidence="5" id="KW-0408">Iron</keyword>
<keyword evidence="8" id="KW-0560">Oxidoreductase</keyword>
<dbReference type="SFLD" id="SFLDS00029">
    <property type="entry name" value="Radical_SAM"/>
    <property type="match status" value="1"/>
</dbReference>
<dbReference type="InterPro" id="IPR013785">
    <property type="entry name" value="Aldolase_TIM"/>
</dbReference>
<proteinExistence type="predicted"/>
<sequence length="257" mass="29370">MRISAIVDLSSLDYPKVPSSVVFFSDCNMKCGYCQNYDTMQERMQEMTAEQIFNGMDRLFSEAVVISGGEPTLQLDGVKELLNIARENNLKTKLDTNGTNPNAVKELLDENLLDYVAVDVKCGFGKYLKFTNYENELLNNKSEEEFKKANDKFKEQIKENILKIIKYCNDAGIYIECRTTYIPQEISEDDIKDIAKTVKDADLYAIQQYDNEHACSEEYKKMKPATDDELLKIGNMAKKYHKNVVIRGLAGEIVDLE</sequence>
<dbReference type="CDD" id="cd01335">
    <property type="entry name" value="Radical_SAM"/>
    <property type="match status" value="1"/>
</dbReference>
<keyword evidence="3" id="KW-0949">S-adenosyl-L-methionine</keyword>
<keyword evidence="8" id="KW-0670">Pyruvate</keyword>
<protein>
    <submittedName>
        <fullName evidence="8">Pyruvate formate lyase activating enzyme</fullName>
        <ecNumber evidence="8">1.97.1.4</ecNumber>
    </submittedName>
</protein>
<dbReference type="InterPro" id="IPR007197">
    <property type="entry name" value="rSAM"/>
</dbReference>
<evidence type="ECO:0000259" key="7">
    <source>
        <dbReference type="PROSITE" id="PS51918"/>
    </source>
</evidence>
<evidence type="ECO:0000256" key="1">
    <source>
        <dbReference type="ARBA" id="ARBA00001966"/>
    </source>
</evidence>
<dbReference type="PROSITE" id="PS51918">
    <property type="entry name" value="RADICAL_SAM"/>
    <property type="match status" value="1"/>
</dbReference>
<gene>
    <name evidence="8" type="ORF">J3E07_000984</name>
</gene>
<dbReference type="PANTHER" id="PTHR30352:SF5">
    <property type="entry name" value="PYRUVATE FORMATE-LYASE 1-ACTIVATING ENZYME"/>
    <property type="match status" value="1"/>
</dbReference>
<name>A0A8J7RE40_METVO</name>
<evidence type="ECO:0000313" key="8">
    <source>
        <dbReference type="EMBL" id="MBP2201572.1"/>
    </source>
</evidence>
<dbReference type="InterPro" id="IPR012840">
    <property type="entry name" value="NrdG2"/>
</dbReference>
<dbReference type="PANTHER" id="PTHR30352">
    <property type="entry name" value="PYRUVATE FORMATE-LYASE-ACTIVATING ENZYME"/>
    <property type="match status" value="1"/>
</dbReference>
<dbReference type="Gene3D" id="3.20.20.70">
    <property type="entry name" value="Aldolase class I"/>
    <property type="match status" value="1"/>
</dbReference>
<dbReference type="GO" id="GO:0051539">
    <property type="term" value="F:4 iron, 4 sulfur cluster binding"/>
    <property type="evidence" value="ECO:0007669"/>
    <property type="project" value="UniProtKB-KW"/>
</dbReference>
<dbReference type="GO" id="GO:0016829">
    <property type="term" value="F:lyase activity"/>
    <property type="evidence" value="ECO:0007669"/>
    <property type="project" value="UniProtKB-KW"/>
</dbReference>